<reference evidence="1 2" key="1">
    <citation type="journal article" date="2016" name="Nat. Commun.">
        <title>Thousands of microbial genomes shed light on interconnected biogeochemical processes in an aquifer system.</title>
        <authorList>
            <person name="Anantharaman K."/>
            <person name="Brown C.T."/>
            <person name="Hug L.A."/>
            <person name="Sharon I."/>
            <person name="Castelle C.J."/>
            <person name="Probst A.J."/>
            <person name="Thomas B.C."/>
            <person name="Singh A."/>
            <person name="Wilkins M.J."/>
            <person name="Karaoz U."/>
            <person name="Brodie E.L."/>
            <person name="Williams K.H."/>
            <person name="Hubbard S.S."/>
            <person name="Banfield J.F."/>
        </authorList>
    </citation>
    <scope>NUCLEOTIDE SEQUENCE [LARGE SCALE GENOMIC DNA]</scope>
</reference>
<dbReference type="Pfam" id="PF12389">
    <property type="entry name" value="Peptidase_M73"/>
    <property type="match status" value="1"/>
</dbReference>
<comment type="caution">
    <text evidence="1">The sequence shown here is derived from an EMBL/GenBank/DDBJ whole genome shotgun (WGS) entry which is preliminary data.</text>
</comment>
<evidence type="ECO:0008006" key="3">
    <source>
        <dbReference type="Google" id="ProtNLM"/>
    </source>
</evidence>
<organism evidence="1 2">
    <name type="scientific">Candidatus Gottesmanbacteria bacterium RIFCSPLOWO2_01_FULL_39_12b</name>
    <dbReference type="NCBI Taxonomy" id="1798388"/>
    <lineage>
        <taxon>Bacteria</taxon>
        <taxon>Candidatus Gottesmaniibacteriota</taxon>
    </lineage>
</organism>
<dbReference type="EMBL" id="MFJR01000007">
    <property type="protein sequence ID" value="OGG26638.1"/>
    <property type="molecule type" value="Genomic_DNA"/>
</dbReference>
<dbReference type="AlphaFoldDB" id="A0A1F6APP4"/>
<evidence type="ECO:0000313" key="1">
    <source>
        <dbReference type="EMBL" id="OGG26638.1"/>
    </source>
</evidence>
<name>A0A1F6APP4_9BACT</name>
<gene>
    <name evidence="1" type="ORF">A2960_00505</name>
</gene>
<dbReference type="InterPro" id="IPR022121">
    <property type="entry name" value="Peptidase_M73_camelysin"/>
</dbReference>
<evidence type="ECO:0000313" key="2">
    <source>
        <dbReference type="Proteomes" id="UP000176609"/>
    </source>
</evidence>
<proteinExistence type="predicted"/>
<sequence>MLNYLFSGGFFIGKGVIKLNKILTSLLSIGAASTIVTAATFAAFTASASNTGNVFTSGTLSLATTPATGLFTVPNMKPGDSITQNLTVNNTGSLSLDFNALSTNASGDVGLYNALKLKVGTTGGGSDLYNGNLSAFTGFIGGARTVVPSGTDFLSFTVSLPSEVTDEALQGKTTNVSFNFSATQAI</sequence>
<accession>A0A1F6APP4</accession>
<dbReference type="Proteomes" id="UP000176609">
    <property type="component" value="Unassembled WGS sequence"/>
</dbReference>
<protein>
    <recommendedName>
        <fullName evidence="3">Camelysin metallo-endopeptidase</fullName>
    </recommendedName>
</protein>